<evidence type="ECO:0000313" key="3">
    <source>
        <dbReference type="Proteomes" id="UP001307889"/>
    </source>
</evidence>
<protein>
    <submittedName>
        <fullName evidence="2">Uncharacterized protein</fullName>
    </submittedName>
</protein>
<gene>
    <name evidence="2" type="ORF">NTJ_11653</name>
</gene>
<name>A0ABN7B4S2_9HEMI</name>
<proteinExistence type="predicted"/>
<evidence type="ECO:0000256" key="1">
    <source>
        <dbReference type="SAM" id="MobiDB-lite"/>
    </source>
</evidence>
<feature type="region of interest" description="Disordered" evidence="1">
    <location>
        <begin position="1"/>
        <end position="28"/>
    </location>
</feature>
<sequence length="67" mass="7162">MRRSAAHAPTAPANPAPPPPSAVELNQGRFWGSGPGFPALSVSLALPYAPPSRVMSDRRHLPRYFPS</sequence>
<feature type="compositionally biased region" description="Pro residues" evidence="1">
    <location>
        <begin position="12"/>
        <end position="21"/>
    </location>
</feature>
<keyword evidence="3" id="KW-1185">Reference proteome</keyword>
<evidence type="ECO:0000313" key="2">
    <source>
        <dbReference type="EMBL" id="BES98839.1"/>
    </source>
</evidence>
<organism evidence="2 3">
    <name type="scientific">Nesidiocoris tenuis</name>
    <dbReference type="NCBI Taxonomy" id="355587"/>
    <lineage>
        <taxon>Eukaryota</taxon>
        <taxon>Metazoa</taxon>
        <taxon>Ecdysozoa</taxon>
        <taxon>Arthropoda</taxon>
        <taxon>Hexapoda</taxon>
        <taxon>Insecta</taxon>
        <taxon>Pterygota</taxon>
        <taxon>Neoptera</taxon>
        <taxon>Paraneoptera</taxon>
        <taxon>Hemiptera</taxon>
        <taxon>Heteroptera</taxon>
        <taxon>Panheteroptera</taxon>
        <taxon>Cimicomorpha</taxon>
        <taxon>Miridae</taxon>
        <taxon>Dicyphina</taxon>
        <taxon>Nesidiocoris</taxon>
    </lineage>
</organism>
<dbReference type="EMBL" id="AP028917">
    <property type="protein sequence ID" value="BES98839.1"/>
    <property type="molecule type" value="Genomic_DNA"/>
</dbReference>
<dbReference type="Proteomes" id="UP001307889">
    <property type="component" value="Chromosome 9"/>
</dbReference>
<accession>A0ABN7B4S2</accession>
<feature type="compositionally biased region" description="Low complexity" evidence="1">
    <location>
        <begin position="1"/>
        <end position="11"/>
    </location>
</feature>
<reference evidence="2 3" key="1">
    <citation type="submission" date="2023-09" db="EMBL/GenBank/DDBJ databases">
        <title>Nesidiocoris tenuis whole genome shotgun sequence.</title>
        <authorList>
            <person name="Shibata T."/>
            <person name="Shimoda M."/>
            <person name="Kobayashi T."/>
            <person name="Uehara T."/>
        </authorList>
    </citation>
    <scope>NUCLEOTIDE SEQUENCE [LARGE SCALE GENOMIC DNA]</scope>
    <source>
        <strain evidence="2 3">Japan</strain>
    </source>
</reference>